<dbReference type="KEGG" id="mten:GWK48_02755"/>
<dbReference type="RefSeq" id="WP_174629366.1">
    <property type="nucleotide sequence ID" value="NZ_CP049074.1"/>
</dbReference>
<evidence type="ECO:0000313" key="1">
    <source>
        <dbReference type="EMBL" id="QKQ99455.1"/>
    </source>
</evidence>
<reference evidence="1 2" key="1">
    <citation type="submission" date="2020-02" db="EMBL/GenBank/DDBJ databases">
        <title>Comparative genome analysis reveals the metabolism and evolution of the thermophilic archaeal genus Metallosphaera.</title>
        <authorList>
            <person name="Jiang C."/>
        </authorList>
    </citation>
    <scope>NUCLEOTIDE SEQUENCE [LARGE SCALE GENOMIC DNA]</scope>
    <source>
        <strain evidence="1 2">Ric-A</strain>
    </source>
</reference>
<protein>
    <submittedName>
        <fullName evidence="1">Uncharacterized protein</fullName>
    </submittedName>
</protein>
<dbReference type="GeneID" id="55640833"/>
<accession>A0A6N0NRS4</accession>
<dbReference type="OrthoDB" id="41382at2157"/>
<dbReference type="Proteomes" id="UP000509301">
    <property type="component" value="Chromosome"/>
</dbReference>
<name>A0A6N0NRS4_9CREN</name>
<dbReference type="EMBL" id="CP049074">
    <property type="protein sequence ID" value="QKQ99455.1"/>
    <property type="molecule type" value="Genomic_DNA"/>
</dbReference>
<evidence type="ECO:0000313" key="2">
    <source>
        <dbReference type="Proteomes" id="UP000509301"/>
    </source>
</evidence>
<keyword evidence="2" id="KW-1185">Reference proteome</keyword>
<proteinExistence type="predicted"/>
<sequence length="79" mass="9080">MKQTRTAILLPTGEVCVFRGNLLEHLFLSLKEFEESRVKMEVNFSNFHVGRGYQGALVEECGRIVQMIKRSLDKPIDKP</sequence>
<organism evidence="1 2">
    <name type="scientific">Metallosphaera tengchongensis</name>
    <dbReference type="NCBI Taxonomy" id="1532350"/>
    <lineage>
        <taxon>Archaea</taxon>
        <taxon>Thermoproteota</taxon>
        <taxon>Thermoprotei</taxon>
        <taxon>Sulfolobales</taxon>
        <taxon>Sulfolobaceae</taxon>
        <taxon>Metallosphaera</taxon>
    </lineage>
</organism>
<dbReference type="AlphaFoldDB" id="A0A6N0NRS4"/>
<gene>
    <name evidence="1" type="ORF">GWK48_02755</name>
</gene>